<dbReference type="Gene3D" id="1.20.5.4130">
    <property type="match status" value="1"/>
</dbReference>
<feature type="domain" description="NB-ARC" evidence="8">
    <location>
        <begin position="184"/>
        <end position="317"/>
    </location>
</feature>
<dbReference type="Gene3D" id="3.40.50.300">
    <property type="entry name" value="P-loop containing nucleotide triphosphate hydrolases"/>
    <property type="match status" value="1"/>
</dbReference>
<dbReference type="InterPro" id="IPR041118">
    <property type="entry name" value="Rx_N"/>
</dbReference>
<dbReference type="InterPro" id="IPR032675">
    <property type="entry name" value="LRR_dom_sf"/>
</dbReference>
<keyword evidence="2" id="KW-0433">Leucine-rich repeat</keyword>
<dbReference type="SUPFAM" id="SSF52540">
    <property type="entry name" value="P-loop containing nucleoside triphosphate hydrolases"/>
    <property type="match status" value="1"/>
</dbReference>
<feature type="domain" description="Disease resistance N-terminal" evidence="9">
    <location>
        <begin position="10"/>
        <end position="91"/>
    </location>
</feature>
<evidence type="ECO:0000256" key="6">
    <source>
        <dbReference type="ARBA" id="ARBA00022840"/>
    </source>
</evidence>
<dbReference type="InterPro" id="IPR036388">
    <property type="entry name" value="WH-like_DNA-bd_sf"/>
</dbReference>
<evidence type="ECO:0000256" key="2">
    <source>
        <dbReference type="ARBA" id="ARBA00022614"/>
    </source>
</evidence>
<dbReference type="PRINTS" id="PR00364">
    <property type="entry name" value="DISEASERSIST"/>
</dbReference>
<dbReference type="PANTHER" id="PTHR36766:SF36">
    <property type="entry name" value="AAA+ ATPASE DOMAIN-CONTAINING PROTEIN"/>
    <property type="match status" value="1"/>
</dbReference>
<evidence type="ECO:0000259" key="11">
    <source>
        <dbReference type="Pfam" id="PF23598"/>
    </source>
</evidence>
<evidence type="ECO:0000313" key="12">
    <source>
        <dbReference type="EMBL" id="KQJ88334.1"/>
    </source>
</evidence>
<dbReference type="InterPro" id="IPR002182">
    <property type="entry name" value="NB-ARC"/>
</dbReference>
<dbReference type="CDD" id="cd14798">
    <property type="entry name" value="RX-CC_like"/>
    <property type="match status" value="1"/>
</dbReference>
<evidence type="ECO:0000256" key="5">
    <source>
        <dbReference type="ARBA" id="ARBA00022821"/>
    </source>
</evidence>
<keyword evidence="6" id="KW-0067">ATP-binding</keyword>
<dbReference type="AlphaFoldDB" id="A0A0Q3EL61"/>
<evidence type="ECO:0000256" key="4">
    <source>
        <dbReference type="ARBA" id="ARBA00022741"/>
    </source>
</evidence>
<dbReference type="InParanoid" id="A0A0Q3EL61"/>
<proteinExistence type="inferred from homology"/>
<dbReference type="Gene3D" id="1.10.8.430">
    <property type="entry name" value="Helical domain of apoptotic protease-activating factors"/>
    <property type="match status" value="1"/>
</dbReference>
<evidence type="ECO:0000256" key="3">
    <source>
        <dbReference type="ARBA" id="ARBA00022737"/>
    </source>
</evidence>
<dbReference type="SUPFAM" id="SSF52058">
    <property type="entry name" value="L domain-like"/>
    <property type="match status" value="1"/>
</dbReference>
<keyword evidence="7" id="KW-0175">Coiled coil</keyword>
<feature type="domain" description="Disease resistance protein winged helix" evidence="10">
    <location>
        <begin position="422"/>
        <end position="485"/>
    </location>
</feature>
<reference evidence="13" key="3">
    <citation type="submission" date="2018-08" db="UniProtKB">
        <authorList>
            <consortium name="EnsemblPlants"/>
        </authorList>
    </citation>
    <scope>IDENTIFICATION</scope>
    <source>
        <strain evidence="13">cv. Bd21</strain>
    </source>
</reference>
<dbReference type="GO" id="GO:0098542">
    <property type="term" value="P:defense response to other organism"/>
    <property type="evidence" value="ECO:0000318"/>
    <property type="project" value="GO_Central"/>
</dbReference>
<evidence type="ECO:0000259" key="10">
    <source>
        <dbReference type="Pfam" id="PF23559"/>
    </source>
</evidence>
<name>A0A0Q3EL61_BRADI</name>
<comment type="similarity">
    <text evidence="1">Belongs to the disease resistance NB-LRR family.</text>
</comment>
<keyword evidence="3" id="KW-0677">Repeat</keyword>
<dbReference type="Pfam" id="PF23598">
    <property type="entry name" value="LRR_14"/>
    <property type="match status" value="1"/>
</dbReference>
<evidence type="ECO:0000259" key="8">
    <source>
        <dbReference type="Pfam" id="PF00931"/>
    </source>
</evidence>
<keyword evidence="4" id="KW-0547">Nucleotide-binding</keyword>
<evidence type="ECO:0000259" key="9">
    <source>
        <dbReference type="Pfam" id="PF18052"/>
    </source>
</evidence>
<dbReference type="Gramene" id="KQJ88334">
    <property type="protein sequence ID" value="KQJ88334"/>
    <property type="gene ID" value="BRADI_4g17141v3"/>
</dbReference>
<keyword evidence="14" id="KW-1185">Reference proteome</keyword>
<dbReference type="Pfam" id="PF18052">
    <property type="entry name" value="Rx_N"/>
    <property type="match status" value="1"/>
</dbReference>
<feature type="domain" description="Disease resistance R13L4/SHOC-2-like LRR" evidence="11">
    <location>
        <begin position="570"/>
        <end position="842"/>
    </location>
</feature>
<keyword evidence="5" id="KW-0611">Plant defense</keyword>
<dbReference type="OrthoDB" id="762143at2759"/>
<evidence type="ECO:0000256" key="1">
    <source>
        <dbReference type="ARBA" id="ARBA00008894"/>
    </source>
</evidence>
<dbReference type="STRING" id="15368.A0A0Q3EL61"/>
<dbReference type="Pfam" id="PF23559">
    <property type="entry name" value="WHD_DRP"/>
    <property type="match status" value="1"/>
</dbReference>
<dbReference type="Gene3D" id="1.10.10.10">
    <property type="entry name" value="Winged helix-like DNA-binding domain superfamily/Winged helix DNA-binding domain"/>
    <property type="match status" value="1"/>
</dbReference>
<dbReference type="EnsemblPlants" id="KQJ88334">
    <property type="protein sequence ID" value="KQJ88334"/>
    <property type="gene ID" value="BRADI_4g17141v3"/>
</dbReference>
<feature type="non-terminal residue" evidence="12">
    <location>
        <position position="1006"/>
    </location>
</feature>
<gene>
    <name evidence="12" type="ORF">BRADI_4g17141v3</name>
</gene>
<dbReference type="Proteomes" id="UP000008810">
    <property type="component" value="Chromosome 4"/>
</dbReference>
<dbReference type="InterPro" id="IPR058922">
    <property type="entry name" value="WHD_DRP"/>
</dbReference>
<dbReference type="InterPro" id="IPR042197">
    <property type="entry name" value="Apaf_helical"/>
</dbReference>
<organism evidence="12">
    <name type="scientific">Brachypodium distachyon</name>
    <name type="common">Purple false brome</name>
    <name type="synonym">Trachynia distachya</name>
    <dbReference type="NCBI Taxonomy" id="15368"/>
    <lineage>
        <taxon>Eukaryota</taxon>
        <taxon>Viridiplantae</taxon>
        <taxon>Streptophyta</taxon>
        <taxon>Embryophyta</taxon>
        <taxon>Tracheophyta</taxon>
        <taxon>Spermatophyta</taxon>
        <taxon>Magnoliopsida</taxon>
        <taxon>Liliopsida</taxon>
        <taxon>Poales</taxon>
        <taxon>Poaceae</taxon>
        <taxon>BOP clade</taxon>
        <taxon>Pooideae</taxon>
        <taxon>Stipodae</taxon>
        <taxon>Brachypodieae</taxon>
        <taxon>Brachypodium</taxon>
    </lineage>
</organism>
<dbReference type="EMBL" id="CM000883">
    <property type="protein sequence ID" value="KQJ88334.1"/>
    <property type="molecule type" value="Genomic_DNA"/>
</dbReference>
<dbReference type="InterPro" id="IPR055414">
    <property type="entry name" value="LRR_R13L4/SHOC2-like"/>
</dbReference>
<protein>
    <submittedName>
        <fullName evidence="12 13">Uncharacterized protein</fullName>
    </submittedName>
</protein>
<evidence type="ECO:0000313" key="14">
    <source>
        <dbReference type="Proteomes" id="UP000008810"/>
    </source>
</evidence>
<reference evidence="12 13" key="1">
    <citation type="journal article" date="2010" name="Nature">
        <title>Genome sequencing and analysis of the model grass Brachypodium distachyon.</title>
        <authorList>
            <consortium name="International Brachypodium Initiative"/>
        </authorList>
    </citation>
    <scope>NUCLEOTIDE SEQUENCE [LARGE SCALE GENOMIC DNA]</scope>
    <source>
        <strain evidence="12 13">Bd21</strain>
    </source>
</reference>
<evidence type="ECO:0000313" key="13">
    <source>
        <dbReference type="EnsemblPlants" id="KQJ88334"/>
    </source>
</evidence>
<dbReference type="GO" id="GO:0043531">
    <property type="term" value="F:ADP binding"/>
    <property type="evidence" value="ECO:0007669"/>
    <property type="project" value="InterPro"/>
</dbReference>
<dbReference type="Pfam" id="PF00931">
    <property type="entry name" value="NB-ARC"/>
    <property type="match status" value="1"/>
</dbReference>
<dbReference type="PANTHER" id="PTHR36766">
    <property type="entry name" value="PLANT BROAD-SPECTRUM MILDEW RESISTANCE PROTEIN RPW8"/>
    <property type="match status" value="1"/>
</dbReference>
<sequence>MAMVLDAFASYVSDLLMQVVGEEVRTVLAITGDINKMSDKLEKLKKFLADADRRNITDESVQGWVTELKRAMYEATDILDLCQLKAMERGASTANVGCCKPLLFCMPNPFHAHEIGTRIKALNQRLDNIEKQSASFGFILGSYEDRGRRVQAENSSHTRESTGQLDRSVVVGEKIEEDTTALVAKILQSRNEVNNNIMVVAIVGVGGIGKTTLAQKVFNDDSIEGEFDKKIWLSINQNFDKTELPRTAITLAGGEHHGEKVLAVLQPILTTTLTGKKFLLVMDDLWSHGAWEGVLKIPLVNAAALGSRVLITTKHEGSTRYRLTTLGRCSRNSERDEDHINTLKDIGLKIIEKCGCLPLAVKVMGGLLRQREMLRRDWEQVLDDSKWSVSKMPQELNYALYLSYEDMPPYVKQCFLHYYLLPKSNRFDVLHVIGMWISEGFIHGNSSDLEESGRSYYKELISRNLIELDKSDFDQKYCSMHDVVRSFGQYMARDEALVADDGEIDILAKLKSQKFLRLSIETNQFQSGELDWKSLQEQQSVRTLITTIQIKMKPGDSLLTFSSLRTLICSHLRYFKLLNASISALPGNIGNMKLLQYLDIRGCINLVYLPDSIVKLGQLRYLNLPNLCMIPREFRCLTNMRILGGFPALMDGDWCSLDELGPLSQLRFLRLAQLENVSSAANAKLGEKKHLIHLLLYCTRRREHDGLDEQRQIEKVFNELCPSPSVENFNIYGYFGQQLPSWMMSTSMVPLKNLKFLLISDLAYCTHLPNGLCQLPYLQFLQVSHAPSIRHVGTEFLHPSQETAAAFPRLQKLELFGMVEWEEWEWEEQVQALSRLEELFLDNCKLWRVPPSLASQARSLRKLSINCVRQLSFIENFPFVVELTVLGCPDLERITYLPKLHNLTITDCPKLMVLKGVHALQRLVLDDEKMETVHEYTKDVKPRYLELKCSITLLTSIAEGQCGPEFAKFNHIDHVKAYANGRDWYMLYTRNPCSFQTNINLLFLSG</sequence>
<dbReference type="GO" id="GO:0005524">
    <property type="term" value="F:ATP binding"/>
    <property type="evidence" value="ECO:0007669"/>
    <property type="project" value="UniProtKB-KW"/>
</dbReference>
<evidence type="ECO:0000256" key="7">
    <source>
        <dbReference type="ARBA" id="ARBA00023054"/>
    </source>
</evidence>
<dbReference type="InterPro" id="IPR038005">
    <property type="entry name" value="RX-like_CC"/>
</dbReference>
<reference evidence="12" key="2">
    <citation type="submission" date="2017-06" db="EMBL/GenBank/DDBJ databases">
        <title>WGS assembly of Brachypodium distachyon.</title>
        <authorList>
            <consortium name="The International Brachypodium Initiative"/>
            <person name="Lucas S."/>
            <person name="Harmon-Smith M."/>
            <person name="Lail K."/>
            <person name="Tice H."/>
            <person name="Grimwood J."/>
            <person name="Bruce D."/>
            <person name="Barry K."/>
            <person name="Shu S."/>
            <person name="Lindquist E."/>
            <person name="Wang M."/>
            <person name="Pitluck S."/>
            <person name="Vogel J.P."/>
            <person name="Garvin D.F."/>
            <person name="Mockler T.C."/>
            <person name="Schmutz J."/>
            <person name="Rokhsar D."/>
            <person name="Bevan M.W."/>
        </authorList>
    </citation>
    <scope>NUCLEOTIDE SEQUENCE</scope>
    <source>
        <strain evidence="12">Bd21</strain>
    </source>
</reference>
<dbReference type="Gene3D" id="3.80.10.10">
    <property type="entry name" value="Ribonuclease Inhibitor"/>
    <property type="match status" value="2"/>
</dbReference>
<dbReference type="InterPro" id="IPR027417">
    <property type="entry name" value="P-loop_NTPase"/>
</dbReference>
<accession>A0A0Q3EL61</accession>